<dbReference type="SMART" id="SM01179">
    <property type="entry name" value="DUF862"/>
    <property type="match status" value="1"/>
</dbReference>
<keyword evidence="2" id="KW-0645">Protease</keyword>
<reference evidence="5" key="2">
    <citation type="submission" date="2020-08" db="EMBL/GenBank/DDBJ databases">
        <title>Plant Genome Project.</title>
        <authorList>
            <person name="Zhang R.-G."/>
        </authorList>
    </citation>
    <scope>NUCLEOTIDE SEQUENCE</scope>
    <source>
        <strain evidence="5">Huo1</strain>
        <tissue evidence="5">Leaf</tissue>
    </source>
</reference>
<dbReference type="PROSITE" id="PS51858">
    <property type="entry name" value="PPPDE"/>
    <property type="match status" value="1"/>
</dbReference>
<evidence type="ECO:0000256" key="2">
    <source>
        <dbReference type="ARBA" id="ARBA00022670"/>
    </source>
</evidence>
<keyword evidence="3" id="KW-0378">Hydrolase</keyword>
<evidence type="ECO:0000256" key="3">
    <source>
        <dbReference type="ARBA" id="ARBA00022801"/>
    </source>
</evidence>
<dbReference type="InterPro" id="IPR008580">
    <property type="entry name" value="PPPDE_dom"/>
</dbReference>
<dbReference type="Proteomes" id="UP000298416">
    <property type="component" value="Unassembled WGS sequence"/>
</dbReference>
<dbReference type="GO" id="GO:0101005">
    <property type="term" value="F:deubiquitinase activity"/>
    <property type="evidence" value="ECO:0007669"/>
    <property type="project" value="TreeGrafter"/>
</dbReference>
<proteinExistence type="inferred from homology"/>
<sequence length="314" mass="35457">MCGSIEVYIYIDIRIVWSISGVVEGIDTTRLFPISTSSDSSPREQKNSDKSQAPLYLNVYDLTPINNYLYWVGCGVIHSGIEVSLAGFGAHEYPTSGVFEVEPRGCPGFLFRHAIHLGSTDMSHSEFRSFMEHLSNDYHGDTYNLISKNCNHFTDEVCQRLTGKFIPGWVNRLARMGSFCNCLLPESIQATQVANLPDVEMCSGKFYKIALDDIYKLYHAVHHLLILEDKSRLFFHIYNERVKVKLIFLEVLITVEERVKALNMVSNKDGADNGAAYATGESEYEEIDHHLITTASSEIAFLKDKPVRLAKDIL</sequence>
<dbReference type="Gene3D" id="3.90.1720.30">
    <property type="entry name" value="PPPDE domains"/>
    <property type="match status" value="1"/>
</dbReference>
<reference evidence="5" key="1">
    <citation type="submission" date="2018-01" db="EMBL/GenBank/DDBJ databases">
        <authorList>
            <person name="Mao J.F."/>
        </authorList>
    </citation>
    <scope>NUCLEOTIDE SEQUENCE</scope>
    <source>
        <strain evidence="5">Huo1</strain>
        <tissue evidence="5">Leaf</tissue>
    </source>
</reference>
<dbReference type="Pfam" id="PF05903">
    <property type="entry name" value="Peptidase_C97"/>
    <property type="match status" value="1"/>
</dbReference>
<evidence type="ECO:0000256" key="1">
    <source>
        <dbReference type="ARBA" id="ARBA00008140"/>
    </source>
</evidence>
<keyword evidence="6" id="KW-1185">Reference proteome</keyword>
<protein>
    <recommendedName>
        <fullName evidence="4">PPPDE domain-containing protein</fullName>
    </recommendedName>
</protein>
<accession>A0A8X8Z7T4</accession>
<comment type="caution">
    <text evidence="5">The sequence shown here is derived from an EMBL/GenBank/DDBJ whole genome shotgun (WGS) entry which is preliminary data.</text>
</comment>
<gene>
    <name evidence="5" type="ORF">SASPL_145582</name>
</gene>
<name>A0A8X8Z7T4_SALSN</name>
<organism evidence="5">
    <name type="scientific">Salvia splendens</name>
    <name type="common">Scarlet sage</name>
    <dbReference type="NCBI Taxonomy" id="180675"/>
    <lineage>
        <taxon>Eukaryota</taxon>
        <taxon>Viridiplantae</taxon>
        <taxon>Streptophyta</taxon>
        <taxon>Embryophyta</taxon>
        <taxon>Tracheophyta</taxon>
        <taxon>Spermatophyta</taxon>
        <taxon>Magnoliopsida</taxon>
        <taxon>eudicotyledons</taxon>
        <taxon>Gunneridae</taxon>
        <taxon>Pentapetalae</taxon>
        <taxon>asterids</taxon>
        <taxon>lamiids</taxon>
        <taxon>Lamiales</taxon>
        <taxon>Lamiaceae</taxon>
        <taxon>Nepetoideae</taxon>
        <taxon>Mentheae</taxon>
        <taxon>Salviinae</taxon>
        <taxon>Salvia</taxon>
        <taxon>Salvia subgen. Calosphace</taxon>
        <taxon>core Calosphace</taxon>
    </lineage>
</organism>
<dbReference type="PANTHER" id="PTHR12378:SF10">
    <property type="entry name" value="OS04G0548000 PROTEIN"/>
    <property type="match status" value="1"/>
</dbReference>
<evidence type="ECO:0000313" key="6">
    <source>
        <dbReference type="Proteomes" id="UP000298416"/>
    </source>
</evidence>
<dbReference type="GO" id="GO:0006508">
    <property type="term" value="P:proteolysis"/>
    <property type="evidence" value="ECO:0007669"/>
    <property type="project" value="UniProtKB-KW"/>
</dbReference>
<dbReference type="GO" id="GO:0016579">
    <property type="term" value="P:protein deubiquitination"/>
    <property type="evidence" value="ECO:0007669"/>
    <property type="project" value="TreeGrafter"/>
</dbReference>
<dbReference type="AlphaFoldDB" id="A0A8X8Z7T4"/>
<dbReference type="PANTHER" id="PTHR12378">
    <property type="entry name" value="DESUMOYLATING ISOPEPTIDASE"/>
    <property type="match status" value="1"/>
</dbReference>
<dbReference type="EMBL" id="PNBA02000017">
    <property type="protein sequence ID" value="KAG6394991.1"/>
    <property type="molecule type" value="Genomic_DNA"/>
</dbReference>
<comment type="similarity">
    <text evidence="1">Belongs to the DeSI family.</text>
</comment>
<evidence type="ECO:0000259" key="4">
    <source>
        <dbReference type="PROSITE" id="PS51858"/>
    </source>
</evidence>
<evidence type="ECO:0000313" key="5">
    <source>
        <dbReference type="EMBL" id="KAG6394991.1"/>
    </source>
</evidence>
<dbReference type="InterPro" id="IPR042266">
    <property type="entry name" value="PPPDE_sf"/>
</dbReference>
<feature type="domain" description="PPPDE" evidence="4">
    <location>
        <begin position="53"/>
        <end position="188"/>
    </location>
</feature>